<keyword evidence="1 10" id="KW-0540">Nuclease</keyword>
<dbReference type="GO" id="GO:0005524">
    <property type="term" value="F:ATP binding"/>
    <property type="evidence" value="ECO:0007669"/>
    <property type="project" value="UniProtKB-UniRule"/>
</dbReference>
<evidence type="ECO:0000256" key="2">
    <source>
        <dbReference type="ARBA" id="ARBA00022741"/>
    </source>
</evidence>
<dbReference type="Gene3D" id="3.40.50.10930">
    <property type="match status" value="1"/>
</dbReference>
<comment type="caution">
    <text evidence="13">The sequence shown here is derived from an EMBL/GenBank/DDBJ whole genome shotgun (WGS) entry which is preliminary data.</text>
</comment>
<evidence type="ECO:0000256" key="3">
    <source>
        <dbReference type="ARBA" id="ARBA00022763"/>
    </source>
</evidence>
<dbReference type="SUPFAM" id="SSF52540">
    <property type="entry name" value="P-loop containing nucleoside triphosphate hydrolases"/>
    <property type="match status" value="2"/>
</dbReference>
<dbReference type="Proteomes" id="UP000292373">
    <property type="component" value="Unassembled WGS sequence"/>
</dbReference>
<evidence type="ECO:0000313" key="13">
    <source>
        <dbReference type="EMBL" id="TBT84669.1"/>
    </source>
</evidence>
<protein>
    <recommendedName>
        <fullName evidence="10">RecBCD enzyme subunit RecC</fullName>
    </recommendedName>
    <alternativeName>
        <fullName evidence="10">Exonuclease V subunit RecC</fullName>
        <shortName evidence="10">ExoV subunit RecC</shortName>
    </alternativeName>
    <alternativeName>
        <fullName evidence="10">Helicase/nuclease RecBCD subunit RecC</fullName>
    </alternativeName>
</protein>
<evidence type="ECO:0000256" key="6">
    <source>
        <dbReference type="ARBA" id="ARBA00022839"/>
    </source>
</evidence>
<feature type="region of interest" description="Disordered" evidence="11">
    <location>
        <begin position="621"/>
        <end position="644"/>
    </location>
</feature>
<keyword evidence="8 10" id="KW-0238">DNA-binding</keyword>
<dbReference type="HAMAP" id="MF_01486">
    <property type="entry name" value="RecC"/>
    <property type="match status" value="1"/>
</dbReference>
<dbReference type="GO" id="GO:0003677">
    <property type="term" value="F:DNA binding"/>
    <property type="evidence" value="ECO:0007669"/>
    <property type="project" value="UniProtKB-UniRule"/>
</dbReference>
<evidence type="ECO:0000256" key="10">
    <source>
        <dbReference type="HAMAP-Rule" id="MF_01486"/>
    </source>
</evidence>
<accession>A0A4V2JSF8</accession>
<evidence type="ECO:0000256" key="1">
    <source>
        <dbReference type="ARBA" id="ARBA00022722"/>
    </source>
</evidence>
<evidence type="ECO:0000256" key="9">
    <source>
        <dbReference type="ARBA" id="ARBA00023204"/>
    </source>
</evidence>
<dbReference type="AlphaFoldDB" id="A0A4V2JSF8"/>
<dbReference type="InterPro" id="IPR041500">
    <property type="entry name" value="RecC_C"/>
</dbReference>
<dbReference type="InterPro" id="IPR013986">
    <property type="entry name" value="DExx_box_DNA_helicase_dom_sf"/>
</dbReference>
<keyword evidence="14" id="KW-1185">Reference proteome</keyword>
<evidence type="ECO:0000256" key="4">
    <source>
        <dbReference type="ARBA" id="ARBA00022801"/>
    </source>
</evidence>
<dbReference type="GO" id="GO:0003678">
    <property type="term" value="F:DNA helicase activity"/>
    <property type="evidence" value="ECO:0007669"/>
    <property type="project" value="UniProtKB-UniRule"/>
</dbReference>
<dbReference type="GO" id="GO:0009338">
    <property type="term" value="C:exodeoxyribonuclease V complex"/>
    <property type="evidence" value="ECO:0007669"/>
    <property type="project" value="InterPro"/>
</dbReference>
<evidence type="ECO:0000259" key="12">
    <source>
        <dbReference type="Pfam" id="PF17946"/>
    </source>
</evidence>
<dbReference type="Gene3D" id="3.40.50.300">
    <property type="entry name" value="P-loop containing nucleotide triphosphate hydrolases"/>
    <property type="match status" value="2"/>
</dbReference>
<feature type="domain" description="RecC C-terminal" evidence="12">
    <location>
        <begin position="746"/>
        <end position="964"/>
    </location>
</feature>
<dbReference type="Gene3D" id="1.10.10.160">
    <property type="match status" value="1"/>
</dbReference>
<dbReference type="PANTHER" id="PTHR30591">
    <property type="entry name" value="RECBCD ENZYME SUBUNIT RECC"/>
    <property type="match status" value="1"/>
</dbReference>
<dbReference type="InterPro" id="IPR006697">
    <property type="entry name" value="RecC"/>
</dbReference>
<organism evidence="13 14">
    <name type="scientific">Propioniciclava sinopodophylli</name>
    <dbReference type="NCBI Taxonomy" id="1837344"/>
    <lineage>
        <taxon>Bacteria</taxon>
        <taxon>Bacillati</taxon>
        <taxon>Actinomycetota</taxon>
        <taxon>Actinomycetes</taxon>
        <taxon>Propionibacteriales</taxon>
        <taxon>Propionibacteriaceae</taxon>
        <taxon>Propioniciclava</taxon>
    </lineage>
</organism>
<gene>
    <name evidence="10" type="primary">recC</name>
    <name evidence="13" type="ORF">ET989_08385</name>
</gene>
<comment type="subunit">
    <text evidence="10">Heterotrimer of RecB, RecC and RecD. All subunits contribute to DNA-binding.</text>
</comment>
<keyword evidence="3 10" id="KW-0227">DNA damage</keyword>
<dbReference type="EMBL" id="SDMQ01000007">
    <property type="protein sequence ID" value="TBT84669.1"/>
    <property type="molecule type" value="Genomic_DNA"/>
</dbReference>
<dbReference type="InterPro" id="IPR011335">
    <property type="entry name" value="Restrct_endonuc-II-like"/>
</dbReference>
<comment type="similarity">
    <text evidence="10">Belongs to the RecC family.</text>
</comment>
<dbReference type="Pfam" id="PF04257">
    <property type="entry name" value="Exonuc_V_gamma"/>
    <property type="match status" value="1"/>
</dbReference>
<keyword evidence="6 10" id="KW-0269">Exonuclease</keyword>
<evidence type="ECO:0000256" key="8">
    <source>
        <dbReference type="ARBA" id="ARBA00023125"/>
    </source>
</evidence>
<keyword evidence="7 10" id="KW-0067">ATP-binding</keyword>
<keyword evidence="4 10" id="KW-0378">Hydrolase</keyword>
<sequence>MNQMLHTSTDLAGLAEAFVAATASVGDPFARPLVLVPGAGVQRWLSQQVARGSSADGEGVSAGFDVHPLGALESLLAGELRDDPWQPERLVWAVLGAVEAGVPGLEPLATHLAANDQRYANALRVARLLRRYADHRPALLARWSANPVEGAEALGFDGWQVRLWSALRDRITAPDPIERRRALAAAVADGTVPVPWPAVHVFAPRRATPVHRSLLRALAERCEVHVWLPTAGGADTANALADALGRTGREWHAAWAGAADGRVEHPGSPVAPTTLGRLQAAIHAGTPVPAPVTDGSLTIHASHGPGRQVEVLREALVGLFADDATLEPRDVVVACPDPDALAPHLAAAFTDTGGGATQGWQHPATQLRLQVVEANAAGANQLFALLRDVLTLGATRATSTQLLALASHPFVARRFGFSHDDLDRLADLVGAAAIRWGINPEHRGRFGLSDIQQNTWQLGVQRLLLGEALSADHLASVGIVSTVDDVTSTDTALVGALAELVSRTARLVRSFAVDGSVADWVTRLRQAVEQLADVPFAEGWQLAQVWAVLESIEARAAASAARLAPSDALALLTDAFAERGLRPAFGSGALVVCSLEALARVPHRVVCLVGLDERSFPRRGLGDGDDLLARDPAPGDPDPGSDDRQAVLDAVLAARQHLVVVYQGQSTLTPEPHHPPAGVQELIEAIGPSAVRRAPLQAFAPANFAGEPSSFDAGALRGARALVAPRAPLPDRWAVGHLHRTEPLAELGVERLAALLRHPGKFLLKERADLTLGDDEPLAASIPLELNALESWKVGDAMLASLRAGHRPDAVTTAQWLSGDLPPRQLGAGTIRSIAEKAQSVHRGFLKVADAPPRMQVVDLDVDGVRLTGRLVTRGGLLAESHYGAVRADHLAAAWVRILALTVATGRRTDAVLVGGRGPSRLAAPPVERAHDFLADLVELARHGTEQVLPLPPRVAEFWAEQRHRGLDPTLQKERLEKLWQWDSDAVWRLWFPRGTNPWSVRRRSDDPWGVPGEQTQLGALAVRFWDPIRRAAA</sequence>
<keyword evidence="2 10" id="KW-0547">Nucleotide-binding</keyword>
<reference evidence="13 14" key="1">
    <citation type="submission" date="2019-01" db="EMBL/GenBank/DDBJ databases">
        <title>Lactibacter flavus gen. nov., sp. nov., a novel bacterium of the family Propionibacteriaceae isolated from raw milk and dairy products.</title>
        <authorList>
            <person name="Huptas C."/>
            <person name="Wenning M."/>
            <person name="Breitenwieser F."/>
            <person name="Doll E."/>
            <person name="Von Neubeck M."/>
            <person name="Busse H.-J."/>
            <person name="Scherer S."/>
        </authorList>
    </citation>
    <scope>NUCLEOTIDE SEQUENCE [LARGE SCALE GENOMIC DNA]</scope>
    <source>
        <strain evidence="13 14">KCTC 33808</strain>
    </source>
</reference>
<dbReference type="InterPro" id="IPR027417">
    <property type="entry name" value="P-loop_NTPase"/>
</dbReference>
<dbReference type="PANTHER" id="PTHR30591:SF1">
    <property type="entry name" value="RECBCD ENZYME SUBUNIT RECC"/>
    <property type="match status" value="1"/>
</dbReference>
<dbReference type="PIRSF" id="PIRSF000980">
    <property type="entry name" value="RecC"/>
    <property type="match status" value="1"/>
</dbReference>
<proteinExistence type="inferred from homology"/>
<dbReference type="Pfam" id="PF17946">
    <property type="entry name" value="RecC_C"/>
    <property type="match status" value="1"/>
</dbReference>
<dbReference type="GO" id="GO:0008854">
    <property type="term" value="F:exodeoxyribonuclease V activity"/>
    <property type="evidence" value="ECO:0007669"/>
    <property type="project" value="InterPro"/>
</dbReference>
<keyword evidence="9 10" id="KW-0234">DNA repair</keyword>
<dbReference type="RefSeq" id="WP_131168091.1">
    <property type="nucleotide sequence ID" value="NZ_SDMQ01000007.1"/>
</dbReference>
<name>A0A4V2JSF8_9ACTN</name>
<evidence type="ECO:0000256" key="5">
    <source>
        <dbReference type="ARBA" id="ARBA00022806"/>
    </source>
</evidence>
<keyword evidence="5 10" id="KW-0347">Helicase</keyword>
<evidence type="ECO:0000313" key="14">
    <source>
        <dbReference type="Proteomes" id="UP000292373"/>
    </source>
</evidence>
<dbReference type="OrthoDB" id="9762834at2"/>
<dbReference type="GO" id="GO:0000724">
    <property type="term" value="P:double-strand break repair via homologous recombination"/>
    <property type="evidence" value="ECO:0007669"/>
    <property type="project" value="UniProtKB-UniRule"/>
</dbReference>
<dbReference type="SUPFAM" id="SSF52980">
    <property type="entry name" value="Restriction endonuclease-like"/>
    <property type="match status" value="1"/>
</dbReference>
<evidence type="ECO:0000256" key="7">
    <source>
        <dbReference type="ARBA" id="ARBA00022840"/>
    </source>
</evidence>
<evidence type="ECO:0000256" key="11">
    <source>
        <dbReference type="SAM" id="MobiDB-lite"/>
    </source>
</evidence>
<comment type="miscellaneous">
    <text evidence="10">In the RecBCD complex, RecB has a slow 3'-5' helicase, an exonuclease activity and loads RecA onto ssDNA, RecD has a fast 5'-3' helicase activity, while RecC stimulates the ATPase and processivity of the RecB helicase and contributes to recognition of the Chi site.</text>
</comment>
<comment type="function">
    <text evidence="10">A helicase/nuclease that prepares dsDNA breaks (DSB) for recombinational DNA repair. Binds to DSBs and unwinds DNA via a highly rapid and processive ATP-dependent bidirectional helicase activity. Unwinds dsDNA until it encounters a Chi (crossover hotspot instigator) sequence from the 3' direction. Cuts ssDNA a few nucleotides 3' to the Chi site. The properties and activities of the enzyme are changed at Chi. The Chi-altered holoenzyme produces a long 3'-ssDNA overhang and facilitates RecA-binding to the ssDNA for homologous DNA recombination and repair. Holoenzyme degrades any linearized DNA that is unable to undergo homologous recombination. In the holoenzyme this subunit recognizes the wild-type Chi sequence, and when added to isolated RecB increases its ATP-dependent helicase processivity.</text>
</comment>